<organism evidence="1 2">
    <name type="scientific">Ameca splendens</name>
    <dbReference type="NCBI Taxonomy" id="208324"/>
    <lineage>
        <taxon>Eukaryota</taxon>
        <taxon>Metazoa</taxon>
        <taxon>Chordata</taxon>
        <taxon>Craniata</taxon>
        <taxon>Vertebrata</taxon>
        <taxon>Euteleostomi</taxon>
        <taxon>Actinopterygii</taxon>
        <taxon>Neopterygii</taxon>
        <taxon>Teleostei</taxon>
        <taxon>Neoteleostei</taxon>
        <taxon>Acanthomorphata</taxon>
        <taxon>Ovalentaria</taxon>
        <taxon>Atherinomorphae</taxon>
        <taxon>Cyprinodontiformes</taxon>
        <taxon>Goodeidae</taxon>
        <taxon>Ameca</taxon>
    </lineage>
</organism>
<keyword evidence="2" id="KW-1185">Reference proteome</keyword>
<dbReference type="EMBL" id="JAHRIP010059557">
    <property type="protein sequence ID" value="MEQ2304563.1"/>
    <property type="molecule type" value="Genomic_DNA"/>
</dbReference>
<proteinExistence type="predicted"/>
<evidence type="ECO:0000313" key="1">
    <source>
        <dbReference type="EMBL" id="MEQ2304563.1"/>
    </source>
</evidence>
<sequence>MPSRSLYHTVWPGRQNEPAFPTATEVSCKLTLCLPSRGCFPQRPGQLLLCTVHIRALSISVPLFLTNSTSVGKTYLFQRANKPHQQKADLKPFLHTSS</sequence>
<accession>A0ABV0ZGS8</accession>
<dbReference type="Proteomes" id="UP001469553">
    <property type="component" value="Unassembled WGS sequence"/>
</dbReference>
<evidence type="ECO:0000313" key="2">
    <source>
        <dbReference type="Proteomes" id="UP001469553"/>
    </source>
</evidence>
<reference evidence="1 2" key="1">
    <citation type="submission" date="2021-06" db="EMBL/GenBank/DDBJ databases">
        <authorList>
            <person name="Palmer J.M."/>
        </authorList>
    </citation>
    <scope>NUCLEOTIDE SEQUENCE [LARGE SCALE GENOMIC DNA]</scope>
    <source>
        <strain evidence="1 2">AS_MEX2019</strain>
        <tissue evidence="1">Muscle</tissue>
    </source>
</reference>
<name>A0ABV0ZGS8_9TELE</name>
<gene>
    <name evidence="1" type="ORF">AMECASPLE_028423</name>
</gene>
<protein>
    <submittedName>
        <fullName evidence="1">Uncharacterized protein</fullName>
    </submittedName>
</protein>
<comment type="caution">
    <text evidence="1">The sequence shown here is derived from an EMBL/GenBank/DDBJ whole genome shotgun (WGS) entry which is preliminary data.</text>
</comment>